<sequence>MKRNRTPVCSLAQVTRNSDLLPREYRATPTQSFHRDPRSVYCFTHKDFFHAEKRRRSREFSLKRYDLIQLLVAAGPAAILEDALAPPAGHPSGTVVPRGSTASEVCKIQIPSLLSPSSPAAATSRRYPPTLPQGAVRVSIPGTQTIVCEQLQPCLLIPTKRLMLVAEVLPAAAATTASIIECYHRAEVLSAAPATASIREHDGRLTLPLLLHWRASHCPSLLCCVLPSRWLWPYSVLLFLSAVAVAAVAVDLLVGDLYSRRQLADSRHRCAFFRDTLKQSQSATVSVQNRVAMIGRRRFVRPPHPRALRDKRQRPSLRDVQITLTSLSHVKKHKYES</sequence>
<comment type="caution">
    <text evidence="2">The sequence shown here is derived from an EMBL/GenBank/DDBJ whole genome shotgun (WGS) entry which is preliminary data.</text>
</comment>
<protein>
    <submittedName>
        <fullName evidence="2">Uncharacterized protein</fullName>
    </submittedName>
</protein>
<evidence type="ECO:0000313" key="3">
    <source>
        <dbReference type="Proteomes" id="UP001176941"/>
    </source>
</evidence>
<gene>
    <name evidence="2" type="ORF">MRATA1EN1_LOCUS31012</name>
</gene>
<dbReference type="Proteomes" id="UP001176941">
    <property type="component" value="Unassembled WGS sequence"/>
</dbReference>
<dbReference type="EMBL" id="CATKSN020000282">
    <property type="protein sequence ID" value="CAI9149394.1"/>
    <property type="molecule type" value="Genomic_DNA"/>
</dbReference>
<evidence type="ECO:0000256" key="1">
    <source>
        <dbReference type="SAM" id="Phobius"/>
    </source>
</evidence>
<keyword evidence="1" id="KW-1133">Transmembrane helix</keyword>
<keyword evidence="3" id="KW-1185">Reference proteome</keyword>
<feature type="transmembrane region" description="Helical" evidence="1">
    <location>
        <begin position="230"/>
        <end position="254"/>
    </location>
</feature>
<reference evidence="2" key="1">
    <citation type="submission" date="2023-04" db="EMBL/GenBank/DDBJ databases">
        <authorList>
            <consortium name="ELIXIR-Norway"/>
        </authorList>
    </citation>
    <scope>NUCLEOTIDE SEQUENCE [LARGE SCALE GENOMIC DNA]</scope>
</reference>
<accession>A0ABN8XKJ8</accession>
<keyword evidence="1" id="KW-0812">Transmembrane</keyword>
<keyword evidence="1" id="KW-0472">Membrane</keyword>
<evidence type="ECO:0000313" key="2">
    <source>
        <dbReference type="EMBL" id="CAI9149394.1"/>
    </source>
</evidence>
<organism evidence="2 3">
    <name type="scientific">Rangifer tarandus platyrhynchus</name>
    <name type="common">Svalbard reindeer</name>
    <dbReference type="NCBI Taxonomy" id="3082113"/>
    <lineage>
        <taxon>Eukaryota</taxon>
        <taxon>Metazoa</taxon>
        <taxon>Chordata</taxon>
        <taxon>Craniata</taxon>
        <taxon>Vertebrata</taxon>
        <taxon>Euteleostomi</taxon>
        <taxon>Mammalia</taxon>
        <taxon>Eutheria</taxon>
        <taxon>Laurasiatheria</taxon>
        <taxon>Artiodactyla</taxon>
        <taxon>Ruminantia</taxon>
        <taxon>Pecora</taxon>
        <taxon>Cervidae</taxon>
        <taxon>Odocoileinae</taxon>
        <taxon>Rangifer</taxon>
    </lineage>
</organism>
<proteinExistence type="predicted"/>
<name>A0ABN8XKJ8_RANTA</name>